<evidence type="ECO:0000256" key="2">
    <source>
        <dbReference type="ARBA" id="ARBA00022750"/>
    </source>
</evidence>
<dbReference type="Pfam" id="PF00026">
    <property type="entry name" value="Asp"/>
    <property type="match status" value="2"/>
</dbReference>
<sequence length="362" mass="40006">MFSQVLANVKTKSFPISANFIGAPEESTIVHRDKARLLELFGRHEKRAPTFRLRNTGIEYTLDIGIGSPPTEYELALDTGSSYTWIGALKPYAVTKTSIRQGNQIFKIKYMRGFVTGIHYKDLVTLTPTLSIENMPFGVATSTDHDQNIDGVLGLGPTTLNENVVRPNNGVIDGELTLGGTNPKKYTGELNWVGITNKKPLNRHWGYDQTIQYGDQILQPLSAGIADTGTTLILITEQAFRAYAGSIPGSRIDPTSELLEIPEASLNRMKSFYFVINGRSYELTPDAQIWPRRLNRFMKGKQGAYYSVISSLNGSDGQIGFVMGYVFMQRFYTAYDTLNSRIGFAVASQPSARGSSMASSSH</sequence>
<gene>
    <name evidence="5" type="ORF">RSOLAG22IIIB_12303</name>
</gene>
<dbReference type="AlphaFoldDB" id="A0A0K6GDM4"/>
<comment type="similarity">
    <text evidence="1 3">Belongs to the peptidase A1 family.</text>
</comment>
<keyword evidence="2 3" id="KW-0064">Aspartyl protease</keyword>
<evidence type="ECO:0000313" key="5">
    <source>
        <dbReference type="EMBL" id="CUA76459.1"/>
    </source>
</evidence>
<dbReference type="Proteomes" id="UP000044841">
    <property type="component" value="Unassembled WGS sequence"/>
</dbReference>
<organism evidence="5 6">
    <name type="scientific">Rhizoctonia solani</name>
    <dbReference type="NCBI Taxonomy" id="456999"/>
    <lineage>
        <taxon>Eukaryota</taxon>
        <taxon>Fungi</taxon>
        <taxon>Dikarya</taxon>
        <taxon>Basidiomycota</taxon>
        <taxon>Agaricomycotina</taxon>
        <taxon>Agaricomycetes</taxon>
        <taxon>Cantharellales</taxon>
        <taxon>Ceratobasidiaceae</taxon>
        <taxon>Rhizoctonia</taxon>
    </lineage>
</organism>
<dbReference type="PANTHER" id="PTHR47966">
    <property type="entry name" value="BETA-SITE APP-CLEAVING ENZYME, ISOFORM A-RELATED"/>
    <property type="match status" value="1"/>
</dbReference>
<dbReference type="PRINTS" id="PR00792">
    <property type="entry name" value="PEPSIN"/>
</dbReference>
<feature type="domain" description="Peptidase A1" evidence="4">
    <location>
        <begin position="60"/>
        <end position="345"/>
    </location>
</feature>
<evidence type="ECO:0000313" key="6">
    <source>
        <dbReference type="Proteomes" id="UP000044841"/>
    </source>
</evidence>
<keyword evidence="3" id="KW-0378">Hydrolase</keyword>
<dbReference type="PROSITE" id="PS51767">
    <property type="entry name" value="PEPTIDASE_A1"/>
    <property type="match status" value="1"/>
</dbReference>
<dbReference type="SUPFAM" id="SSF50630">
    <property type="entry name" value="Acid proteases"/>
    <property type="match status" value="1"/>
</dbReference>
<reference evidence="5 6" key="1">
    <citation type="submission" date="2015-07" db="EMBL/GenBank/DDBJ databases">
        <authorList>
            <person name="Noorani M."/>
        </authorList>
    </citation>
    <scope>NUCLEOTIDE SEQUENCE [LARGE SCALE GENOMIC DNA]</scope>
    <source>
        <strain evidence="5">BBA 69670</strain>
    </source>
</reference>
<keyword evidence="6" id="KW-1185">Reference proteome</keyword>
<dbReference type="InterPro" id="IPR001969">
    <property type="entry name" value="Aspartic_peptidase_AS"/>
</dbReference>
<dbReference type="PROSITE" id="PS00141">
    <property type="entry name" value="ASP_PROTEASE"/>
    <property type="match status" value="2"/>
</dbReference>
<dbReference type="GO" id="GO:0006508">
    <property type="term" value="P:proteolysis"/>
    <property type="evidence" value="ECO:0007669"/>
    <property type="project" value="UniProtKB-KW"/>
</dbReference>
<dbReference type="EMBL" id="CYGV01001692">
    <property type="protein sequence ID" value="CUA76459.1"/>
    <property type="molecule type" value="Genomic_DNA"/>
</dbReference>
<dbReference type="CDD" id="cd05471">
    <property type="entry name" value="pepsin_like"/>
    <property type="match status" value="1"/>
</dbReference>
<dbReference type="InterPro" id="IPR034164">
    <property type="entry name" value="Pepsin-like_dom"/>
</dbReference>
<evidence type="ECO:0000256" key="1">
    <source>
        <dbReference type="ARBA" id="ARBA00007447"/>
    </source>
</evidence>
<dbReference type="InterPro" id="IPR021109">
    <property type="entry name" value="Peptidase_aspartic_dom_sf"/>
</dbReference>
<dbReference type="Gene3D" id="2.40.70.10">
    <property type="entry name" value="Acid Proteases"/>
    <property type="match status" value="2"/>
</dbReference>
<dbReference type="InterPro" id="IPR033121">
    <property type="entry name" value="PEPTIDASE_A1"/>
</dbReference>
<keyword evidence="3" id="KW-0645">Protease</keyword>
<name>A0A0K6GDM4_9AGAM</name>
<dbReference type="GO" id="GO:0004190">
    <property type="term" value="F:aspartic-type endopeptidase activity"/>
    <property type="evidence" value="ECO:0007669"/>
    <property type="project" value="UniProtKB-KW"/>
</dbReference>
<dbReference type="InterPro" id="IPR001461">
    <property type="entry name" value="Aspartic_peptidase_A1"/>
</dbReference>
<evidence type="ECO:0000259" key="4">
    <source>
        <dbReference type="PROSITE" id="PS51767"/>
    </source>
</evidence>
<evidence type="ECO:0000256" key="3">
    <source>
        <dbReference type="RuleBase" id="RU000454"/>
    </source>
</evidence>
<accession>A0A0K6GDM4</accession>
<dbReference type="PANTHER" id="PTHR47966:SF74">
    <property type="entry name" value="AGR407CP"/>
    <property type="match status" value="1"/>
</dbReference>
<protein>
    <submittedName>
        <fullName evidence="5">Polyporopepsin</fullName>
    </submittedName>
</protein>
<proteinExistence type="inferred from homology"/>